<proteinExistence type="predicted"/>
<dbReference type="Proteomes" id="UP000712673">
    <property type="component" value="Unassembled WGS sequence"/>
</dbReference>
<dbReference type="InterPro" id="IPR021516">
    <property type="entry name" value="DUF3179"/>
</dbReference>
<dbReference type="EMBL" id="VGLS01000063">
    <property type="protein sequence ID" value="MBM3222864.1"/>
    <property type="molecule type" value="Genomic_DNA"/>
</dbReference>
<comment type="caution">
    <text evidence="1">The sequence shown here is derived from an EMBL/GenBank/DDBJ whole genome shotgun (WGS) entry which is preliminary data.</text>
</comment>
<reference evidence="1" key="1">
    <citation type="submission" date="2019-03" db="EMBL/GenBank/DDBJ databases">
        <title>Lake Tanganyika Metagenome-Assembled Genomes (MAGs).</title>
        <authorList>
            <person name="Tran P."/>
        </authorList>
    </citation>
    <scope>NUCLEOTIDE SEQUENCE</scope>
    <source>
        <strain evidence="1">K_DeepCast_65m_m2_066</strain>
    </source>
</reference>
<name>A0A937VZS6_UNCTE</name>
<gene>
    <name evidence="1" type="ORF">FJZ47_03540</name>
</gene>
<evidence type="ECO:0000313" key="1">
    <source>
        <dbReference type="EMBL" id="MBM3222864.1"/>
    </source>
</evidence>
<evidence type="ECO:0000313" key="2">
    <source>
        <dbReference type="Proteomes" id="UP000712673"/>
    </source>
</evidence>
<dbReference type="PROSITE" id="PS51257">
    <property type="entry name" value="PROKAR_LIPOPROTEIN"/>
    <property type="match status" value="1"/>
</dbReference>
<dbReference type="Pfam" id="PF11376">
    <property type="entry name" value="DUF3179"/>
    <property type="match status" value="1"/>
</dbReference>
<organism evidence="1 2">
    <name type="scientific">Tectimicrobiota bacterium</name>
    <dbReference type="NCBI Taxonomy" id="2528274"/>
    <lineage>
        <taxon>Bacteria</taxon>
        <taxon>Pseudomonadati</taxon>
        <taxon>Nitrospinota/Tectimicrobiota group</taxon>
        <taxon>Candidatus Tectimicrobiota</taxon>
    </lineage>
</organism>
<protein>
    <submittedName>
        <fullName evidence="1">DUF3179 domain-containing protein</fullName>
    </submittedName>
</protein>
<sequence>MPAVILRLAQSTLWLLPPLLLVLLGCAGSWAEPRPAPAPDPTTRTWFRLLFDPVRGVNALVLQEITTAKRQDFVPVLVELLRFQPQGASALATTLHTLTGQTFGSNWEQWMEWLGAQSLPPPPGFAEWKGELFGLLDERFHDFLYDTMPTRIKLEEIVWGGVFKDGIPALVNPPFLPAAEATYLTDDELVFGLVVHGDVRAYPHRILDWHEMANDVVGEVPIALTY</sequence>
<dbReference type="AlphaFoldDB" id="A0A937VZS6"/>
<accession>A0A937VZS6</accession>